<dbReference type="EMBL" id="CABITT030000005">
    <property type="protein sequence ID" value="VVB05185.1"/>
    <property type="molecule type" value="Genomic_DNA"/>
</dbReference>
<proteinExistence type="predicted"/>
<dbReference type="Proteomes" id="UP000489600">
    <property type="component" value="Unassembled WGS sequence"/>
</dbReference>
<evidence type="ECO:0000313" key="1">
    <source>
        <dbReference type="EMBL" id="VVB05185.1"/>
    </source>
</evidence>
<name>A0A565BUZ9_9BRAS</name>
<dbReference type="AlphaFoldDB" id="A0A565BUZ9"/>
<protein>
    <submittedName>
        <fullName evidence="1">Uncharacterized protein</fullName>
    </submittedName>
</protein>
<gene>
    <name evidence="1" type="ORF">ANE_LOCUS15629</name>
</gene>
<sequence>MAGERLLTLCQTGSVDEYCDEFICLEVWELSATASPTYPSGRQPKFTGPTQHRSYEIFASWTNNPVVGH</sequence>
<keyword evidence="2" id="KW-1185">Reference proteome</keyword>
<accession>A0A565BUZ9</accession>
<evidence type="ECO:0000313" key="2">
    <source>
        <dbReference type="Proteomes" id="UP000489600"/>
    </source>
</evidence>
<organism evidence="1 2">
    <name type="scientific">Arabis nemorensis</name>
    <dbReference type="NCBI Taxonomy" id="586526"/>
    <lineage>
        <taxon>Eukaryota</taxon>
        <taxon>Viridiplantae</taxon>
        <taxon>Streptophyta</taxon>
        <taxon>Embryophyta</taxon>
        <taxon>Tracheophyta</taxon>
        <taxon>Spermatophyta</taxon>
        <taxon>Magnoliopsida</taxon>
        <taxon>eudicotyledons</taxon>
        <taxon>Gunneridae</taxon>
        <taxon>Pentapetalae</taxon>
        <taxon>rosids</taxon>
        <taxon>malvids</taxon>
        <taxon>Brassicales</taxon>
        <taxon>Brassicaceae</taxon>
        <taxon>Arabideae</taxon>
        <taxon>Arabis</taxon>
    </lineage>
</organism>
<reference evidence="1" key="1">
    <citation type="submission" date="2019-07" db="EMBL/GenBank/DDBJ databases">
        <authorList>
            <person name="Dittberner H."/>
        </authorList>
    </citation>
    <scope>NUCLEOTIDE SEQUENCE [LARGE SCALE GENOMIC DNA]</scope>
</reference>
<comment type="caution">
    <text evidence="1">The sequence shown here is derived from an EMBL/GenBank/DDBJ whole genome shotgun (WGS) entry which is preliminary data.</text>
</comment>